<keyword evidence="11" id="KW-1185">Reference proteome</keyword>
<dbReference type="Pfam" id="PF12947">
    <property type="entry name" value="EGF_3"/>
    <property type="match status" value="3"/>
</dbReference>
<keyword evidence="4 6" id="KW-1015">Disulfide bond</keyword>
<dbReference type="InterPro" id="IPR000742">
    <property type="entry name" value="EGF"/>
</dbReference>
<dbReference type="AlphaFoldDB" id="A0A3M6U150"/>
<dbReference type="PANTHER" id="PTHR24039">
    <property type="entry name" value="FIBRILLIN-RELATED"/>
    <property type="match status" value="1"/>
</dbReference>
<name>A0A3M6U150_POCDA</name>
<feature type="domain" description="SEA" evidence="8">
    <location>
        <begin position="118"/>
        <end position="239"/>
    </location>
</feature>
<comment type="caution">
    <text evidence="6">Lacks conserved residue(s) required for the propagation of feature annotation.</text>
</comment>
<dbReference type="Proteomes" id="UP000275408">
    <property type="component" value="Unassembled WGS sequence"/>
</dbReference>
<dbReference type="SUPFAM" id="SSF57196">
    <property type="entry name" value="EGF/Laminin"/>
    <property type="match status" value="2"/>
</dbReference>
<feature type="domain" description="EGF-like" evidence="9">
    <location>
        <begin position="236"/>
        <end position="277"/>
    </location>
</feature>
<feature type="domain" description="EGF-like" evidence="9">
    <location>
        <begin position="321"/>
        <end position="356"/>
    </location>
</feature>
<keyword evidence="7" id="KW-1133">Transmembrane helix</keyword>
<dbReference type="InterPro" id="IPR001881">
    <property type="entry name" value="EGF-like_Ca-bd_dom"/>
</dbReference>
<dbReference type="FunFam" id="2.10.25.10:FF:000653">
    <property type="entry name" value="Putative Fibrillin-1"/>
    <property type="match status" value="1"/>
</dbReference>
<gene>
    <name evidence="10" type="ORF">pdam_00012575</name>
</gene>
<accession>A0A3M6U150</accession>
<dbReference type="PROSITE" id="PS01187">
    <property type="entry name" value="EGF_CA"/>
    <property type="match status" value="2"/>
</dbReference>
<keyword evidence="1 6" id="KW-0245">EGF-like domain</keyword>
<dbReference type="STRING" id="46731.A0A3M6U150"/>
<dbReference type="PANTHER" id="PTHR24039:SF58">
    <property type="entry name" value="EGF-LIKE DOMAIN-CONTAINING PROTEIN"/>
    <property type="match status" value="1"/>
</dbReference>
<dbReference type="SMART" id="SM00179">
    <property type="entry name" value="EGF_CA"/>
    <property type="match status" value="3"/>
</dbReference>
<feature type="disulfide bond" evidence="6">
    <location>
        <begin position="346"/>
        <end position="355"/>
    </location>
</feature>
<dbReference type="Pfam" id="PF07645">
    <property type="entry name" value="EGF_CA"/>
    <property type="match status" value="1"/>
</dbReference>
<dbReference type="Gene3D" id="3.30.70.960">
    <property type="entry name" value="SEA domain"/>
    <property type="match status" value="1"/>
</dbReference>
<proteinExistence type="predicted"/>
<evidence type="ECO:0008006" key="12">
    <source>
        <dbReference type="Google" id="ProtNLM"/>
    </source>
</evidence>
<reference evidence="10 11" key="1">
    <citation type="journal article" date="2018" name="Sci. Rep.">
        <title>Comparative analysis of the Pocillopora damicornis genome highlights role of immune system in coral evolution.</title>
        <authorList>
            <person name="Cunning R."/>
            <person name="Bay R.A."/>
            <person name="Gillette P."/>
            <person name="Baker A.C."/>
            <person name="Traylor-Knowles N."/>
        </authorList>
    </citation>
    <scope>NUCLEOTIDE SEQUENCE [LARGE SCALE GENOMIC DNA]</scope>
    <source>
        <strain evidence="10">RSMAS</strain>
        <tissue evidence="10">Whole animal</tissue>
    </source>
</reference>
<organism evidence="10 11">
    <name type="scientific">Pocillopora damicornis</name>
    <name type="common">Cauliflower coral</name>
    <name type="synonym">Millepora damicornis</name>
    <dbReference type="NCBI Taxonomy" id="46731"/>
    <lineage>
        <taxon>Eukaryota</taxon>
        <taxon>Metazoa</taxon>
        <taxon>Cnidaria</taxon>
        <taxon>Anthozoa</taxon>
        <taxon>Hexacorallia</taxon>
        <taxon>Scleractinia</taxon>
        <taxon>Astrocoeniina</taxon>
        <taxon>Pocilloporidae</taxon>
        <taxon>Pocillopora</taxon>
    </lineage>
</organism>
<dbReference type="PROSITE" id="PS00022">
    <property type="entry name" value="EGF_1"/>
    <property type="match status" value="1"/>
</dbReference>
<dbReference type="SMART" id="SM00200">
    <property type="entry name" value="SEA"/>
    <property type="match status" value="1"/>
</dbReference>
<evidence type="ECO:0000256" key="2">
    <source>
        <dbReference type="ARBA" id="ARBA00022729"/>
    </source>
</evidence>
<feature type="domain" description="EGF-like" evidence="9">
    <location>
        <begin position="77"/>
        <end position="117"/>
    </location>
</feature>
<dbReference type="InterPro" id="IPR049883">
    <property type="entry name" value="NOTCH1_EGF-like"/>
</dbReference>
<dbReference type="InterPro" id="IPR018097">
    <property type="entry name" value="EGF_Ca-bd_CS"/>
</dbReference>
<dbReference type="Gene3D" id="2.10.25.10">
    <property type="entry name" value="Laminin"/>
    <property type="match status" value="5"/>
</dbReference>
<evidence type="ECO:0000256" key="1">
    <source>
        <dbReference type="ARBA" id="ARBA00022536"/>
    </source>
</evidence>
<dbReference type="GO" id="GO:0005509">
    <property type="term" value="F:calcium ion binding"/>
    <property type="evidence" value="ECO:0007669"/>
    <property type="project" value="InterPro"/>
</dbReference>
<dbReference type="PROSITE" id="PS01186">
    <property type="entry name" value="EGF_2"/>
    <property type="match status" value="3"/>
</dbReference>
<evidence type="ECO:0000256" key="5">
    <source>
        <dbReference type="ARBA" id="ARBA00023180"/>
    </source>
</evidence>
<dbReference type="OrthoDB" id="5986512at2759"/>
<evidence type="ECO:0000313" key="11">
    <source>
        <dbReference type="Proteomes" id="UP000275408"/>
    </source>
</evidence>
<dbReference type="SMART" id="SM00181">
    <property type="entry name" value="EGF"/>
    <property type="match status" value="5"/>
</dbReference>
<dbReference type="InterPro" id="IPR000152">
    <property type="entry name" value="EGF-type_Asp/Asn_hydroxyl_site"/>
</dbReference>
<keyword evidence="3" id="KW-0677">Repeat</keyword>
<evidence type="ECO:0000313" key="10">
    <source>
        <dbReference type="EMBL" id="RMX47362.1"/>
    </source>
</evidence>
<dbReference type="InterPro" id="IPR036364">
    <property type="entry name" value="SEA_dom_sf"/>
</dbReference>
<keyword evidence="5" id="KW-0325">Glycoprotein</keyword>
<evidence type="ECO:0000256" key="3">
    <source>
        <dbReference type="ARBA" id="ARBA00022737"/>
    </source>
</evidence>
<keyword evidence="7" id="KW-0812">Transmembrane</keyword>
<evidence type="ECO:0000256" key="7">
    <source>
        <dbReference type="SAM" id="Phobius"/>
    </source>
</evidence>
<sequence>IGALTVSKRASQEFTRSISLGIFPSSIQTVLITSSLADVNECLNNPCDQNALCTNTKGSFSCSCKEGFTGNGTYCREINECDLSPCRQDQVCDDFVGYYECRCPPGLIQLENSGICEPTETYEATMKITGGNFSTYTRALDNKTSPEYKELKYEIISAVNKTYRNSELASVYKGCEVLGFRNGSVVADYLIHFEPTKNDTVLPTARRILTEGVNDTRNTSNFRAFRVDIETFFVEDYNECLDEKTNDCDQNAICKNTVGSFECFCKVGYAGNGKTCQVINPCTSGTHNCHPNATCYSLTGSAFRCICNEEMNYFGNGTYCFAGCPTNHCENGGTCIISTVGNICRCPRGFYGDRCELGAELTSSPPIDSVNMWLLAIVLASVCGILLFVLLIVMICCCRRRRRDDDLPGGTPVRAKKYRPTRKSGAEFFETIDEDFTIPGRRLRATPPSASFREVANGLGAANRAMEQLSRVGQQHSQAVQARGSIQNLEPSYDDLVFDEFLENVGPWNDLSSGSEGAANNNIYVRDWAL</sequence>
<protein>
    <recommendedName>
        <fullName evidence="12">EGF-like domain-containing protein</fullName>
    </recommendedName>
</protein>
<dbReference type="PROSITE" id="PS00010">
    <property type="entry name" value="ASX_HYDROXYL"/>
    <property type="match status" value="3"/>
</dbReference>
<dbReference type="FunFam" id="2.10.25.10:FF:000038">
    <property type="entry name" value="Fibrillin 2"/>
    <property type="match status" value="1"/>
</dbReference>
<dbReference type="InterPro" id="IPR000082">
    <property type="entry name" value="SEA_dom"/>
</dbReference>
<dbReference type="InterPro" id="IPR009030">
    <property type="entry name" value="Growth_fac_rcpt_cys_sf"/>
</dbReference>
<dbReference type="SUPFAM" id="SSF57184">
    <property type="entry name" value="Growth factor receptor domain"/>
    <property type="match status" value="1"/>
</dbReference>
<dbReference type="InterPro" id="IPR024731">
    <property type="entry name" value="NELL2-like_EGF"/>
</dbReference>
<dbReference type="Pfam" id="PF12661">
    <property type="entry name" value="hEGF"/>
    <property type="match status" value="1"/>
</dbReference>
<evidence type="ECO:0000259" key="8">
    <source>
        <dbReference type="PROSITE" id="PS50024"/>
    </source>
</evidence>
<dbReference type="InterPro" id="IPR013032">
    <property type="entry name" value="EGF-like_CS"/>
</dbReference>
<dbReference type="Pfam" id="PF01390">
    <property type="entry name" value="SEA"/>
    <property type="match status" value="1"/>
</dbReference>
<comment type="caution">
    <text evidence="10">The sequence shown here is derived from an EMBL/GenBank/DDBJ whole genome shotgun (WGS) entry which is preliminary data.</text>
</comment>
<keyword evidence="2" id="KW-0732">Signal</keyword>
<feature type="non-terminal residue" evidence="10">
    <location>
        <position position="1"/>
    </location>
</feature>
<keyword evidence="7" id="KW-0472">Membrane</keyword>
<dbReference type="PROSITE" id="PS50024">
    <property type="entry name" value="SEA"/>
    <property type="match status" value="1"/>
</dbReference>
<evidence type="ECO:0000256" key="6">
    <source>
        <dbReference type="PROSITE-ProRule" id="PRU00076"/>
    </source>
</evidence>
<dbReference type="PROSITE" id="PS50026">
    <property type="entry name" value="EGF_3"/>
    <property type="match status" value="4"/>
</dbReference>
<evidence type="ECO:0000256" key="4">
    <source>
        <dbReference type="ARBA" id="ARBA00023157"/>
    </source>
</evidence>
<evidence type="ECO:0000259" key="9">
    <source>
        <dbReference type="PROSITE" id="PS50026"/>
    </source>
</evidence>
<dbReference type="EMBL" id="RCHS01002437">
    <property type="protein sequence ID" value="RMX47362.1"/>
    <property type="molecule type" value="Genomic_DNA"/>
</dbReference>
<dbReference type="SUPFAM" id="SSF82671">
    <property type="entry name" value="SEA domain"/>
    <property type="match status" value="1"/>
</dbReference>
<feature type="domain" description="EGF-like" evidence="9">
    <location>
        <begin position="38"/>
        <end position="76"/>
    </location>
</feature>
<dbReference type="CDD" id="cd00054">
    <property type="entry name" value="EGF_CA"/>
    <property type="match status" value="4"/>
</dbReference>
<feature type="transmembrane region" description="Helical" evidence="7">
    <location>
        <begin position="372"/>
        <end position="397"/>
    </location>
</feature>